<dbReference type="GO" id="GO:0051604">
    <property type="term" value="P:protein maturation"/>
    <property type="evidence" value="ECO:0007669"/>
    <property type="project" value="InterPro"/>
</dbReference>
<feature type="transmembrane region" description="Helical" evidence="8">
    <location>
        <begin position="525"/>
        <end position="545"/>
    </location>
</feature>
<feature type="transmembrane region" description="Helical" evidence="8">
    <location>
        <begin position="271"/>
        <end position="289"/>
    </location>
</feature>
<keyword evidence="4" id="KW-0256">Endoplasmic reticulum</keyword>
<feature type="compositionally biased region" description="Acidic residues" evidence="7">
    <location>
        <begin position="982"/>
        <end position="1034"/>
    </location>
</feature>
<feature type="compositionally biased region" description="Polar residues" evidence="7">
    <location>
        <begin position="958"/>
        <end position="973"/>
    </location>
</feature>
<feature type="compositionally biased region" description="Basic and acidic residues" evidence="7">
    <location>
        <begin position="1077"/>
        <end position="1102"/>
    </location>
</feature>
<evidence type="ECO:0000256" key="7">
    <source>
        <dbReference type="SAM" id="MobiDB-lite"/>
    </source>
</evidence>
<gene>
    <name evidence="11" type="primary">ROP14</name>
    <name evidence="11" type="ORF">POCGH01_11043600</name>
</gene>
<dbReference type="InterPro" id="IPR009613">
    <property type="entry name" value="LMF"/>
</dbReference>
<comment type="subcellular location">
    <subcellularLocation>
        <location evidence="1">Endoplasmic reticulum membrane</location>
        <topology evidence="1">Multi-pass membrane protein</topology>
    </subcellularLocation>
</comment>
<organism evidence="11 12">
    <name type="scientific">Plasmodium ovale</name>
    <name type="common">malaria parasite P. ovale</name>
    <dbReference type="NCBI Taxonomy" id="36330"/>
    <lineage>
        <taxon>Eukaryota</taxon>
        <taxon>Sar</taxon>
        <taxon>Alveolata</taxon>
        <taxon>Apicomplexa</taxon>
        <taxon>Aconoidasida</taxon>
        <taxon>Haemosporida</taxon>
        <taxon>Plasmodiidae</taxon>
        <taxon>Plasmodium</taxon>
        <taxon>Plasmodium (Plasmodium)</taxon>
    </lineage>
</organism>
<feature type="transmembrane region" description="Helical" evidence="8">
    <location>
        <begin position="185"/>
        <end position="203"/>
    </location>
</feature>
<name>A0A1D3TJJ6_PLAOA</name>
<evidence type="ECO:0000313" key="11">
    <source>
        <dbReference type="EMBL" id="SCP05131.1"/>
    </source>
</evidence>
<dbReference type="PANTHER" id="PTHR14463">
    <property type="entry name" value="LIPASE MATURATION FACTOR"/>
    <property type="match status" value="1"/>
</dbReference>
<feature type="transmembrane region" description="Helical" evidence="8">
    <location>
        <begin position="496"/>
        <end position="513"/>
    </location>
</feature>
<keyword evidence="3 8" id="KW-0812">Transmembrane</keyword>
<proteinExistence type="inferred from homology"/>
<evidence type="ECO:0000256" key="5">
    <source>
        <dbReference type="ARBA" id="ARBA00022989"/>
    </source>
</evidence>
<evidence type="ECO:0000313" key="12">
    <source>
        <dbReference type="Proteomes" id="UP000242942"/>
    </source>
</evidence>
<dbReference type="InterPro" id="IPR057433">
    <property type="entry name" value="LMF1/2_C"/>
</dbReference>
<evidence type="ECO:0000256" key="3">
    <source>
        <dbReference type="ARBA" id="ARBA00022692"/>
    </source>
</evidence>
<keyword evidence="12" id="KW-1185">Reference proteome</keyword>
<sequence>MDQNGPNERTKLLVNNEEIGNNKGLRKIKSCMKNFFNNLFHDNSDDAFPYKSKVLEDTFWCAQIIYTRIILVACFFSFVVAWNQNAALIGEQGLTPAKETVARIFKDLQNEGVWKKFQNFHSLFWFLPTTDFVINLLPLLGIVLTLGSLLFNRVNISFMFPIYIILQSIYSIGDVWYNYVFEIELLELLFLSLFMVPIWKNHLKSKYTTTSMIRYIARFFVFKVLLGTSLIRFRNSKIWGRLLGKYYLYETQPLPSVISYYFHENIFLSKIDNLFCILCECVFCFFLLFPIRVFRLVGGGIILIYCILNFVTGNSYLFYFLMLAPLMYCFDDKILLIFVLRKKRNEILNVVKEKMIFKNKSKRFFNSFDIFYCTGITEEGLINLRDSYFNMNSSISNGIIENERIRNKDNIEKKFLSKRSSSNDIYFYKREDDLIKNVRNDIYNIYQWLYLNNGMYYILRNYNISHEMIIHIIGSTCIILFSIIITIYPLKKQNIILFYIYIIPFALYIFYLFRNTKNTISKLVSQFGLLTSVLLIYSRIIFTIGFSNIHYSMLFLLHLTCLHILSSIFLNNGMFIFKYTCQYFYFIFFFFFFFFFFQNLLSPHQIMSTKYGYFEFMNIYGSFGKIMKVRNEIIIEGTNVNDIDDHTSWKTYEFNCKPDNLHKRLCSSVRLIYNFLPVIYIDRLDWQFHVLSIQEDKQILQTKWFQTFLTKLLHNDSNIISLLYKVPFVNTDNKNTPTFLRISSDTYKFAGIYKQTWWEITSSRIILQRAATHTEKLVEKYMTEDENILTREKNARIIYRANQHLRREQRKIQKRNFFLERRKMEEENLLQEERREMQQKIEEQKKQIEEEKIEIFLMKKKIEEENLLEEERKKLQQRTDEERKKMEKEKIEIEKKKKYIEEKKTLDEKLLQQERLAFEEGKKRERQQNIQEHKQIEHEREELARMKMNLKKDMPIRTRQNNGEPLHQEQPQGNDGIVVEENVGDENVGDENFGDENVGEENVGEENVGDENFGEENVGDENVGDENVGEENVGDENMRDNNVGKSEFDSQLESELNEGVVEKEETLRNVRNAQGERNNRGKENHKPEYAKEGSEEERKGGEQNKITAMGQADDTNGTNAHKTVLSDEKTKRSLTQTYDLHNISVDENVQKMLDDAIKRSYTQQNLLRGYSDKISKLGLFKIDTNKNSYIKMEK</sequence>
<feature type="transmembrane region" description="Helical" evidence="8">
    <location>
        <begin position="551"/>
        <end position="571"/>
    </location>
</feature>
<feature type="transmembrane region" description="Helical" evidence="8">
    <location>
        <begin position="296"/>
        <end position="312"/>
    </location>
</feature>
<dbReference type="GO" id="GO:0005789">
    <property type="term" value="C:endoplasmic reticulum membrane"/>
    <property type="evidence" value="ECO:0007669"/>
    <property type="project" value="UniProtKB-SubCell"/>
</dbReference>
<keyword evidence="5 8" id="KW-1133">Transmembrane helix</keyword>
<keyword evidence="6 8" id="KW-0472">Membrane</keyword>
<feature type="region of interest" description="Disordered" evidence="7">
    <location>
        <begin position="918"/>
        <end position="1128"/>
    </location>
</feature>
<dbReference type="PANTHER" id="PTHR14463:SF10">
    <property type="entry name" value="LIPASE MATURATION FACTOR 1"/>
    <property type="match status" value="1"/>
</dbReference>
<dbReference type="Pfam" id="PF06762">
    <property type="entry name" value="LMF1"/>
    <property type="match status" value="1"/>
</dbReference>
<dbReference type="OrthoDB" id="434126at2759"/>
<feature type="transmembrane region" description="Helical" evidence="8">
    <location>
        <begin position="583"/>
        <end position="601"/>
    </location>
</feature>
<evidence type="ECO:0000256" key="2">
    <source>
        <dbReference type="ARBA" id="ARBA00005512"/>
    </source>
</evidence>
<feature type="compositionally biased region" description="Basic and acidic residues" evidence="7">
    <location>
        <begin position="918"/>
        <end position="956"/>
    </location>
</feature>
<dbReference type="VEuPathDB" id="PlasmoDB:PocGH01_11043600"/>
<dbReference type="Pfam" id="PF25179">
    <property type="entry name" value="LMF1_C"/>
    <property type="match status" value="1"/>
</dbReference>
<evidence type="ECO:0000259" key="10">
    <source>
        <dbReference type="Pfam" id="PF25179"/>
    </source>
</evidence>
<evidence type="ECO:0000256" key="4">
    <source>
        <dbReference type="ARBA" id="ARBA00022824"/>
    </source>
</evidence>
<evidence type="ECO:0000256" key="1">
    <source>
        <dbReference type="ARBA" id="ARBA00004477"/>
    </source>
</evidence>
<dbReference type="InterPro" id="IPR002989">
    <property type="entry name" value="Mycobac_pentapep"/>
</dbReference>
<feature type="domain" description="Lipase maturation factor 1/2 C-terminal" evidence="10">
    <location>
        <begin position="617"/>
        <end position="759"/>
    </location>
</feature>
<reference evidence="11 12" key="1">
    <citation type="submission" date="2016-06" db="EMBL/GenBank/DDBJ databases">
        <authorList>
            <consortium name="Pathogen Informatics"/>
        </authorList>
    </citation>
    <scope>NUCLEOTIDE SEQUENCE [LARGE SCALE GENOMIC DNA]</scope>
    <source>
        <strain evidence="11">PocGH01</strain>
    </source>
</reference>
<feature type="transmembrane region" description="Helical" evidence="8">
    <location>
        <begin position="132"/>
        <end position="151"/>
    </location>
</feature>
<comment type="similarity">
    <text evidence="2">Belongs to the lipase maturation factor family.</text>
</comment>
<feature type="transmembrane region" description="Helical" evidence="8">
    <location>
        <begin position="468"/>
        <end position="490"/>
    </location>
</feature>
<evidence type="ECO:0000259" key="9">
    <source>
        <dbReference type="Pfam" id="PF06762"/>
    </source>
</evidence>
<feature type="transmembrane region" description="Helical" evidence="8">
    <location>
        <begin position="59"/>
        <end position="82"/>
    </location>
</feature>
<feature type="transmembrane region" description="Helical" evidence="8">
    <location>
        <begin position="215"/>
        <end position="233"/>
    </location>
</feature>
<protein>
    <submittedName>
        <fullName evidence="11">Rhoptry protein ROP14, putative</fullName>
    </submittedName>
</protein>
<dbReference type="Proteomes" id="UP000242942">
    <property type="component" value="Chromosome 11"/>
</dbReference>
<evidence type="ECO:0000256" key="6">
    <source>
        <dbReference type="ARBA" id="ARBA00023136"/>
    </source>
</evidence>
<accession>A0A1D3TJJ6</accession>
<dbReference type="EMBL" id="LT594592">
    <property type="protein sequence ID" value="SCP05131.1"/>
    <property type="molecule type" value="Genomic_DNA"/>
</dbReference>
<feature type="domain" description="Lipase maturation factor 1/2 N-terminal" evidence="9">
    <location>
        <begin position="178"/>
        <end position="334"/>
    </location>
</feature>
<dbReference type="Pfam" id="PF01469">
    <property type="entry name" value="Pentapeptide_2"/>
    <property type="match status" value="1"/>
</dbReference>
<dbReference type="InterPro" id="IPR057434">
    <property type="entry name" value="LMF1/2_N"/>
</dbReference>
<dbReference type="AlphaFoldDB" id="A0A1D3TJJ6"/>
<evidence type="ECO:0000256" key="8">
    <source>
        <dbReference type="SAM" id="Phobius"/>
    </source>
</evidence>